<reference evidence="2 3" key="1">
    <citation type="submission" date="2020-11" db="EMBL/GenBank/DDBJ databases">
        <title>Genome seq and assembly of Sphingosinicella sp.</title>
        <authorList>
            <person name="Chhetri G."/>
        </authorList>
    </citation>
    <scope>NUCLEOTIDE SEQUENCE [LARGE SCALE GENOMIC DNA]</scope>
    <source>
        <strain evidence="2 3">UDD2</strain>
    </source>
</reference>
<keyword evidence="1" id="KW-1133">Transmembrane helix</keyword>
<keyword evidence="1" id="KW-0472">Membrane</keyword>
<dbReference type="EMBL" id="CP065592">
    <property type="protein sequence ID" value="QPQ54632.1"/>
    <property type="molecule type" value="Genomic_DNA"/>
</dbReference>
<feature type="transmembrane region" description="Helical" evidence="1">
    <location>
        <begin position="307"/>
        <end position="333"/>
    </location>
</feature>
<feature type="transmembrane region" description="Helical" evidence="1">
    <location>
        <begin position="31"/>
        <end position="51"/>
    </location>
</feature>
<feature type="transmembrane region" description="Helical" evidence="1">
    <location>
        <begin position="227"/>
        <end position="247"/>
    </location>
</feature>
<name>A0A7T2GJ09_9SPHN</name>
<keyword evidence="3" id="KW-1185">Reference proteome</keyword>
<feature type="transmembrane region" description="Helical" evidence="1">
    <location>
        <begin position="96"/>
        <end position="120"/>
    </location>
</feature>
<dbReference type="KEGG" id="sflv:IC614_09885"/>
<evidence type="ECO:0000256" key="1">
    <source>
        <dbReference type="SAM" id="Phobius"/>
    </source>
</evidence>
<feature type="transmembrane region" description="Helical" evidence="1">
    <location>
        <begin position="58"/>
        <end position="76"/>
    </location>
</feature>
<evidence type="ECO:0000313" key="3">
    <source>
        <dbReference type="Proteomes" id="UP000594873"/>
    </source>
</evidence>
<proteinExistence type="predicted"/>
<keyword evidence="1" id="KW-0812">Transmembrane</keyword>
<evidence type="ECO:0000313" key="2">
    <source>
        <dbReference type="EMBL" id="QPQ54632.1"/>
    </source>
</evidence>
<protein>
    <recommendedName>
        <fullName evidence="4">Glycosyltransferase RgtA/B/C/D-like domain-containing protein</fullName>
    </recommendedName>
</protein>
<dbReference type="Proteomes" id="UP000594873">
    <property type="component" value="Chromosome"/>
</dbReference>
<accession>A0A7T2GJ09</accession>
<feature type="transmembrane region" description="Helical" evidence="1">
    <location>
        <begin position="253"/>
        <end position="271"/>
    </location>
</feature>
<dbReference type="AlphaFoldDB" id="A0A7T2GJ09"/>
<sequence>MTDLPGHMGRYHVQMELPHSATLARYYTFDWSLIGNLGVDLLIVPLSHIFGNELASKSIILSIPVLTAVGLLWVAHEVHGEIPPTAFFALPFAFNFPFAFGFVNFALSMGLGLLAFALWLRLARLGRLKLRAALFVPLSIVIWVTHTFGWGTLGVMAFSAELVRQWDMRRGFFRAGWTAGLHCLSLAPPILLMLLWRSGEHVTGQTADWFNWTLKWRWVEMALRDRWYYFDVGALVVVALLLVIAVFHRRLTYSRNLLASAIFLSLVYILLPRIVFGSNYADMRLVPYVMAVATLAVRFRQGASRRLATLLAVMGLSFFGARTIGSTISFALFDKEYDRNLAALDHLPHDARLVSFVGTTCVKPWAMSRLEHLPGIALVRRNAFSNDQWSMPGAQLLQATYPDGVGFRRDPSQQVVSRRCRFEQWRTMNEALAQFPRRAFDYVWLINPPPYDPALTRGLQPIWRNGSSVLYRVADRTPPGASPKEGQ</sequence>
<organism evidence="2 3">
    <name type="scientific">Allosphingosinicella flava</name>
    <dbReference type="NCBI Taxonomy" id="2771430"/>
    <lineage>
        <taxon>Bacteria</taxon>
        <taxon>Pseudomonadati</taxon>
        <taxon>Pseudomonadota</taxon>
        <taxon>Alphaproteobacteria</taxon>
        <taxon>Sphingomonadales</taxon>
        <taxon>Sphingomonadaceae</taxon>
        <taxon>Allosphingosinicella</taxon>
    </lineage>
</organism>
<gene>
    <name evidence="2" type="ORF">IC614_09885</name>
</gene>
<evidence type="ECO:0008006" key="4">
    <source>
        <dbReference type="Google" id="ProtNLM"/>
    </source>
</evidence>
<feature type="transmembrane region" description="Helical" evidence="1">
    <location>
        <begin position="132"/>
        <end position="157"/>
    </location>
</feature>
<feature type="transmembrane region" description="Helical" evidence="1">
    <location>
        <begin position="177"/>
        <end position="196"/>
    </location>
</feature>